<comment type="similarity">
    <text evidence="2">Belongs to the ZC3H14 family.</text>
</comment>
<gene>
    <name evidence="11" type="ORF">Acr_14g0005320</name>
</gene>
<evidence type="ECO:0000313" key="12">
    <source>
        <dbReference type="Proteomes" id="UP000585474"/>
    </source>
</evidence>
<evidence type="ECO:0000256" key="3">
    <source>
        <dbReference type="ARBA" id="ARBA00022723"/>
    </source>
</evidence>
<proteinExistence type="inferred from homology"/>
<keyword evidence="7" id="KW-0539">Nucleus</keyword>
<evidence type="ECO:0000256" key="2">
    <source>
        <dbReference type="ARBA" id="ARBA00008423"/>
    </source>
</evidence>
<dbReference type="InterPro" id="IPR040366">
    <property type="entry name" value="Nab2/ZC3H14"/>
</dbReference>
<evidence type="ECO:0000256" key="1">
    <source>
        <dbReference type="ARBA" id="ARBA00004123"/>
    </source>
</evidence>
<evidence type="ECO:0000256" key="9">
    <source>
        <dbReference type="SAM" id="MobiDB-lite"/>
    </source>
</evidence>
<dbReference type="InterPro" id="IPR000504">
    <property type="entry name" value="RRM_dom"/>
</dbReference>
<dbReference type="OrthoDB" id="4726at2759"/>
<dbReference type="GO" id="GO:0043488">
    <property type="term" value="P:regulation of mRNA stability"/>
    <property type="evidence" value="ECO:0007669"/>
    <property type="project" value="InterPro"/>
</dbReference>
<evidence type="ECO:0000259" key="10">
    <source>
        <dbReference type="PROSITE" id="PS50102"/>
    </source>
</evidence>
<keyword evidence="8" id="KW-0694">RNA-binding</keyword>
<dbReference type="GO" id="GO:0005737">
    <property type="term" value="C:cytoplasm"/>
    <property type="evidence" value="ECO:0007669"/>
    <property type="project" value="TreeGrafter"/>
</dbReference>
<dbReference type="Proteomes" id="UP000585474">
    <property type="component" value="Unassembled WGS sequence"/>
</dbReference>
<comment type="subcellular location">
    <subcellularLocation>
        <location evidence="1">Nucleus</location>
    </subcellularLocation>
</comment>
<evidence type="ECO:0000256" key="4">
    <source>
        <dbReference type="ARBA" id="ARBA00022737"/>
    </source>
</evidence>
<keyword evidence="5" id="KW-0863">Zinc-finger</keyword>
<dbReference type="GO" id="GO:0005634">
    <property type="term" value="C:nucleus"/>
    <property type="evidence" value="ECO:0007669"/>
    <property type="project" value="UniProtKB-SubCell"/>
</dbReference>
<keyword evidence="4" id="KW-0677">Repeat</keyword>
<dbReference type="SMART" id="SM00360">
    <property type="entry name" value="RRM"/>
    <property type="match status" value="1"/>
</dbReference>
<dbReference type="AlphaFoldDB" id="A0A7J0FR73"/>
<dbReference type="InterPro" id="IPR012677">
    <property type="entry name" value="Nucleotide-bd_a/b_plait_sf"/>
</dbReference>
<accession>A0A7J0FR73</accession>
<keyword evidence="6" id="KW-0862">Zinc</keyword>
<keyword evidence="12" id="KW-1185">Reference proteome</keyword>
<dbReference type="PANTHER" id="PTHR14738:SF29">
    <property type="entry name" value="ZINC FINGER CCCH DOMAIN-CONTAINING PROTEIN 14"/>
    <property type="match status" value="1"/>
</dbReference>
<dbReference type="Pfam" id="PF00076">
    <property type="entry name" value="RRM_1"/>
    <property type="match status" value="1"/>
</dbReference>
<keyword evidence="3" id="KW-0479">Metal-binding</keyword>
<evidence type="ECO:0000256" key="7">
    <source>
        <dbReference type="ARBA" id="ARBA00023242"/>
    </source>
</evidence>
<dbReference type="InterPro" id="IPR035979">
    <property type="entry name" value="RBD_domain_sf"/>
</dbReference>
<dbReference type="SUPFAM" id="SSF54928">
    <property type="entry name" value="RNA-binding domain, RBD"/>
    <property type="match status" value="1"/>
</dbReference>
<protein>
    <recommendedName>
        <fullName evidence="10">RRM domain-containing protein</fullName>
    </recommendedName>
</protein>
<organism evidence="11 12">
    <name type="scientific">Actinidia rufa</name>
    <dbReference type="NCBI Taxonomy" id="165716"/>
    <lineage>
        <taxon>Eukaryota</taxon>
        <taxon>Viridiplantae</taxon>
        <taxon>Streptophyta</taxon>
        <taxon>Embryophyta</taxon>
        <taxon>Tracheophyta</taxon>
        <taxon>Spermatophyta</taxon>
        <taxon>Magnoliopsida</taxon>
        <taxon>eudicotyledons</taxon>
        <taxon>Gunneridae</taxon>
        <taxon>Pentapetalae</taxon>
        <taxon>asterids</taxon>
        <taxon>Ericales</taxon>
        <taxon>Actinidiaceae</taxon>
        <taxon>Actinidia</taxon>
    </lineage>
</organism>
<comment type="caution">
    <text evidence="11">The sequence shown here is derived from an EMBL/GenBank/DDBJ whole genome shotgun (WGS) entry which is preliminary data.</text>
</comment>
<dbReference type="GO" id="GO:0008143">
    <property type="term" value="F:poly(A) binding"/>
    <property type="evidence" value="ECO:0007669"/>
    <property type="project" value="InterPro"/>
</dbReference>
<evidence type="ECO:0000256" key="6">
    <source>
        <dbReference type="ARBA" id="ARBA00022833"/>
    </source>
</evidence>
<dbReference type="EMBL" id="BJWL01000014">
    <property type="protein sequence ID" value="GFZ00897.1"/>
    <property type="molecule type" value="Genomic_DNA"/>
</dbReference>
<feature type="region of interest" description="Disordered" evidence="9">
    <location>
        <begin position="82"/>
        <end position="107"/>
    </location>
</feature>
<name>A0A7J0FR73_9ERIC</name>
<evidence type="ECO:0000256" key="8">
    <source>
        <dbReference type="PROSITE-ProRule" id="PRU00176"/>
    </source>
</evidence>
<feature type="domain" description="RRM" evidence="10">
    <location>
        <begin position="189"/>
        <end position="271"/>
    </location>
</feature>
<reference evidence="11 12" key="1">
    <citation type="submission" date="2019-07" db="EMBL/GenBank/DDBJ databases">
        <title>De Novo Assembly of kiwifruit Actinidia rufa.</title>
        <authorList>
            <person name="Sugita-Konishi S."/>
            <person name="Sato K."/>
            <person name="Mori E."/>
            <person name="Abe Y."/>
            <person name="Kisaki G."/>
            <person name="Hamano K."/>
            <person name="Suezawa K."/>
            <person name="Otani M."/>
            <person name="Fukuda T."/>
            <person name="Manabe T."/>
            <person name="Gomi K."/>
            <person name="Tabuchi M."/>
            <person name="Akimitsu K."/>
            <person name="Kataoka I."/>
        </authorList>
    </citation>
    <scope>NUCLEOTIDE SEQUENCE [LARGE SCALE GENOMIC DNA]</scope>
    <source>
        <strain evidence="12">cv. Fuchu</strain>
    </source>
</reference>
<dbReference type="Gene3D" id="3.30.70.330">
    <property type="match status" value="1"/>
</dbReference>
<dbReference type="GO" id="GO:0008270">
    <property type="term" value="F:zinc ion binding"/>
    <property type="evidence" value="ECO:0007669"/>
    <property type="project" value="UniProtKB-KW"/>
</dbReference>
<dbReference type="PANTHER" id="PTHR14738">
    <property type="entry name" value="ZINC FINGER CCCH DOMAIN-CONTAINING PROTEIN 14"/>
    <property type="match status" value="1"/>
</dbReference>
<dbReference type="PROSITE" id="PS50102">
    <property type="entry name" value="RRM"/>
    <property type="match status" value="1"/>
</dbReference>
<sequence>MHKIYSANVPERSPPRAAGDRSCQIKKVWGSVWDSIKNGVHELDKSCCGNRPGECTKPKQAMRTICKLHAANNIRQKRHFGEINSCPSSRSDSLMGGGNMDHQHKESPQDFKRLNSTSEATAPTLVTKVQDVKQRMWQIEMEMSKLRTKQLEMKKDGQPRVLTNSGDFEENKFVLLLLKVRIALPIKMAELHVQDCGPHCTVHFAATKEALSFHFAKCGLVLNVVILTDLNAQPKGSAYVNFANKESIDKAVVLSGTSFFSRTLKVTRKAEETPVTASIPQLSVKPTRTQLSQVNRADKPFYLSSHLQWQRKPVSAPSEPLATITQMEAACNPVSAPSELSSPIARVEAINSAASHQ</sequence>
<evidence type="ECO:0000313" key="11">
    <source>
        <dbReference type="EMBL" id="GFZ00897.1"/>
    </source>
</evidence>
<evidence type="ECO:0000256" key="5">
    <source>
        <dbReference type="ARBA" id="ARBA00022771"/>
    </source>
</evidence>